<protein>
    <recommendedName>
        <fullName evidence="3">Lipoprotein</fullName>
    </recommendedName>
</protein>
<gene>
    <name evidence="1" type="ORF">OCL06_05405</name>
</gene>
<sequence>MRAVNFIRLLGMLALTSVLLTGCGKKEEGVGRYGMLDENTPEYTAVRFMRSIYLESDIDVAVSLSTPRLARVLKKYHTNRNVQRHLLNLKYDSVAITPESSNSVGRSEFSEQATITLFFTGHYNDNKIEDLRRVDLIRMNGDWKVEKIHPDHFM</sequence>
<keyword evidence="2" id="KW-1185">Reference proteome</keyword>
<evidence type="ECO:0000313" key="2">
    <source>
        <dbReference type="Proteomes" id="UP001209257"/>
    </source>
</evidence>
<dbReference type="RefSeq" id="WP_262992721.1">
    <property type="nucleotide sequence ID" value="NZ_JAOTJC010000006.1"/>
</dbReference>
<name>A0ABT2VL42_9ALTE</name>
<proteinExistence type="predicted"/>
<comment type="caution">
    <text evidence="1">The sequence shown here is derived from an EMBL/GenBank/DDBJ whole genome shotgun (WGS) entry which is preliminary data.</text>
</comment>
<accession>A0ABT2VL42</accession>
<reference evidence="2" key="1">
    <citation type="submission" date="2023-07" db="EMBL/GenBank/DDBJ databases">
        <title>Study on multiphase classification of strain Alteromonas salexigens isolated from the Yellow Sea.</title>
        <authorList>
            <person name="Sun L."/>
        </authorList>
    </citation>
    <scope>NUCLEOTIDE SEQUENCE [LARGE SCALE GENOMIC DNA]</scope>
    <source>
        <strain evidence="2">ASW11-19</strain>
    </source>
</reference>
<organism evidence="1 2">
    <name type="scientific">Alteromonas salexigens</name>
    <dbReference type="NCBI Taxonomy" id="2982530"/>
    <lineage>
        <taxon>Bacteria</taxon>
        <taxon>Pseudomonadati</taxon>
        <taxon>Pseudomonadota</taxon>
        <taxon>Gammaproteobacteria</taxon>
        <taxon>Alteromonadales</taxon>
        <taxon>Alteromonadaceae</taxon>
        <taxon>Alteromonas/Salinimonas group</taxon>
        <taxon>Alteromonas</taxon>
    </lineage>
</organism>
<evidence type="ECO:0000313" key="1">
    <source>
        <dbReference type="EMBL" id="MCU7554031.1"/>
    </source>
</evidence>
<dbReference type="PROSITE" id="PS51257">
    <property type="entry name" value="PROKAR_LIPOPROTEIN"/>
    <property type="match status" value="1"/>
</dbReference>
<dbReference type="EMBL" id="JAOTJC010000006">
    <property type="protein sequence ID" value="MCU7554031.1"/>
    <property type="molecule type" value="Genomic_DNA"/>
</dbReference>
<evidence type="ECO:0008006" key="3">
    <source>
        <dbReference type="Google" id="ProtNLM"/>
    </source>
</evidence>
<dbReference type="Proteomes" id="UP001209257">
    <property type="component" value="Unassembled WGS sequence"/>
</dbReference>